<comment type="caution">
    <text evidence="2">The sequence shown here is derived from an EMBL/GenBank/DDBJ whole genome shotgun (WGS) entry which is preliminary data.</text>
</comment>
<keyword evidence="1" id="KW-1133">Transmembrane helix</keyword>
<evidence type="ECO:0000256" key="1">
    <source>
        <dbReference type="SAM" id="Phobius"/>
    </source>
</evidence>
<accession>A0A066RTV7</accession>
<evidence type="ECO:0000313" key="3">
    <source>
        <dbReference type="Proteomes" id="UP000027192"/>
    </source>
</evidence>
<protein>
    <submittedName>
        <fullName evidence="2">Uncharacterized protein</fullName>
    </submittedName>
</protein>
<name>A0A066RTV7_9GAMM</name>
<keyword evidence="3" id="KW-1185">Reference proteome</keyword>
<proteinExistence type="predicted"/>
<feature type="transmembrane region" description="Helical" evidence="1">
    <location>
        <begin position="22"/>
        <end position="41"/>
    </location>
</feature>
<evidence type="ECO:0000313" key="2">
    <source>
        <dbReference type="EMBL" id="KDM91117.1"/>
    </source>
</evidence>
<organism evidence="2 3">
    <name type="scientific">Photobacterium galatheae</name>
    <dbReference type="NCBI Taxonomy" id="1654360"/>
    <lineage>
        <taxon>Bacteria</taxon>
        <taxon>Pseudomonadati</taxon>
        <taxon>Pseudomonadota</taxon>
        <taxon>Gammaproteobacteria</taxon>
        <taxon>Vibrionales</taxon>
        <taxon>Vibrionaceae</taxon>
        <taxon>Photobacterium</taxon>
    </lineage>
</organism>
<dbReference type="EMBL" id="JMIB01000026">
    <property type="protein sequence ID" value="KDM91117.1"/>
    <property type="molecule type" value="Genomic_DNA"/>
</dbReference>
<sequence length="66" mass="7294">MESVTLASGRGIANITAQLDEILLMAVAALKFVAVFMNKFVEKRAADPLRHTFTFAVRAHMQSPFL</sequence>
<keyword evidence="1" id="KW-0812">Transmembrane</keyword>
<dbReference type="STRING" id="1654360.EA58_13275"/>
<dbReference type="Proteomes" id="UP000027192">
    <property type="component" value="Unassembled WGS sequence"/>
</dbReference>
<keyword evidence="1" id="KW-0472">Membrane</keyword>
<gene>
    <name evidence="2" type="ORF">EA58_13275</name>
</gene>
<dbReference type="RefSeq" id="WP_036753323.1">
    <property type="nucleotide sequence ID" value="NZ_JAGSGC010000009.1"/>
</dbReference>
<dbReference type="AlphaFoldDB" id="A0A066RTV7"/>
<reference evidence="2 3" key="1">
    <citation type="submission" date="2014-04" db="EMBL/GenBank/DDBJ databases">
        <title>Draft genome sequence of Photobacterium halotolerans S2753: a solonamide, ngercheumicin and holomycin producer.</title>
        <authorList>
            <person name="Machado H.R."/>
            <person name="Gram L."/>
        </authorList>
    </citation>
    <scope>NUCLEOTIDE SEQUENCE [LARGE SCALE GENOMIC DNA]</scope>
    <source>
        <strain evidence="2 3">S2753</strain>
    </source>
</reference>